<dbReference type="RefSeq" id="XP_020066452.1">
    <property type="nucleotide sequence ID" value="XM_020208292.1"/>
</dbReference>
<feature type="non-terminal residue" evidence="1">
    <location>
        <position position="1"/>
    </location>
</feature>
<dbReference type="OrthoDB" id="4092895at2759"/>
<sequence>NILVDSLAYVKRVDDEQARLATEASTADKIHTLMDHIKHHRELLYLLAVFHQQCSKAGIAPGSSRQQSWRFYWVYMTQLKPLHDSFWELCRLVEIANHPHRLRWDVRDVGLLDPNNFDPEVYAQLQTGRFEGVDFRDVQ</sequence>
<reference evidence="2" key="1">
    <citation type="submission" date="2016-05" db="EMBL/GenBank/DDBJ databases">
        <title>Comparative genomics of biotechnologically important yeasts.</title>
        <authorList>
            <consortium name="DOE Joint Genome Institute"/>
            <person name="Riley R."/>
            <person name="Haridas S."/>
            <person name="Wolfe K.H."/>
            <person name="Lopes M.R."/>
            <person name="Hittinger C.T."/>
            <person name="Goker M."/>
            <person name="Salamov A."/>
            <person name="Wisecaver J."/>
            <person name="Long T.M."/>
            <person name="Aerts A.L."/>
            <person name="Barry K."/>
            <person name="Choi C."/>
            <person name="Clum A."/>
            <person name="Coughlan A.Y."/>
            <person name="Deshpande S."/>
            <person name="Douglass A.P."/>
            <person name="Hanson S.J."/>
            <person name="Klenk H.-P."/>
            <person name="Labutti K."/>
            <person name="Lapidus A."/>
            <person name="Lindquist E."/>
            <person name="Lipzen A."/>
            <person name="Meier-Kolthoff J.P."/>
            <person name="Ohm R.A."/>
            <person name="Otillar R.P."/>
            <person name="Pangilinan J."/>
            <person name="Peng Y."/>
            <person name="Rokas A."/>
            <person name="Rosa C.A."/>
            <person name="Scheuner C."/>
            <person name="Sibirny A.A."/>
            <person name="Slot J.C."/>
            <person name="Stielow J.B."/>
            <person name="Sun H."/>
            <person name="Kurtzman C.P."/>
            <person name="Blackwell M."/>
            <person name="Grigoriev I.V."/>
            <person name="Jeffries T.W."/>
        </authorList>
    </citation>
    <scope>NUCLEOTIDE SEQUENCE [LARGE SCALE GENOMIC DNA]</scope>
    <source>
        <strain evidence="2">NRRL Y-17324</strain>
    </source>
</reference>
<organism evidence="1 2">
    <name type="scientific">Suhomyces tanzawaensis NRRL Y-17324</name>
    <dbReference type="NCBI Taxonomy" id="984487"/>
    <lineage>
        <taxon>Eukaryota</taxon>
        <taxon>Fungi</taxon>
        <taxon>Dikarya</taxon>
        <taxon>Ascomycota</taxon>
        <taxon>Saccharomycotina</taxon>
        <taxon>Pichiomycetes</taxon>
        <taxon>Debaryomycetaceae</taxon>
        <taxon>Suhomyces</taxon>
    </lineage>
</organism>
<dbReference type="EMBL" id="KV453909">
    <property type="protein sequence ID" value="ODV81330.1"/>
    <property type="molecule type" value="Genomic_DNA"/>
</dbReference>
<dbReference type="GeneID" id="30982429"/>
<feature type="non-terminal residue" evidence="1">
    <location>
        <position position="139"/>
    </location>
</feature>
<evidence type="ECO:0000313" key="1">
    <source>
        <dbReference type="EMBL" id="ODV81330.1"/>
    </source>
</evidence>
<dbReference type="AlphaFoldDB" id="A0A1E4SP70"/>
<keyword evidence="2" id="KW-1185">Reference proteome</keyword>
<dbReference type="STRING" id="984487.A0A1E4SP70"/>
<name>A0A1E4SP70_9ASCO</name>
<evidence type="ECO:0000313" key="2">
    <source>
        <dbReference type="Proteomes" id="UP000094285"/>
    </source>
</evidence>
<accession>A0A1E4SP70</accession>
<proteinExistence type="predicted"/>
<dbReference type="Proteomes" id="UP000094285">
    <property type="component" value="Unassembled WGS sequence"/>
</dbReference>
<protein>
    <submittedName>
        <fullName evidence="1">Uncharacterized protein</fullName>
    </submittedName>
</protein>
<gene>
    <name evidence="1" type="ORF">CANTADRAFT_29545</name>
</gene>